<feature type="region of interest" description="Disordered" evidence="1">
    <location>
        <begin position="209"/>
        <end position="237"/>
    </location>
</feature>
<gene>
    <name evidence="3" type="ORF">PVAND_004134</name>
</gene>
<feature type="compositionally biased region" description="Low complexity" evidence="1">
    <location>
        <begin position="209"/>
        <end position="225"/>
    </location>
</feature>
<feature type="region of interest" description="Disordered" evidence="1">
    <location>
        <begin position="66"/>
        <end position="86"/>
    </location>
</feature>
<feature type="signal peptide" evidence="2">
    <location>
        <begin position="1"/>
        <end position="17"/>
    </location>
</feature>
<reference evidence="3" key="1">
    <citation type="submission" date="2021-03" db="EMBL/GenBank/DDBJ databases">
        <title>Chromosome level genome of the anhydrobiotic midge Polypedilum vanderplanki.</title>
        <authorList>
            <person name="Yoshida Y."/>
            <person name="Kikawada T."/>
            <person name="Gusev O."/>
        </authorList>
    </citation>
    <scope>NUCLEOTIDE SEQUENCE</scope>
    <source>
        <strain evidence="3">NIAS01</strain>
        <tissue evidence="3">Whole body or cell culture</tissue>
    </source>
</reference>
<evidence type="ECO:0000313" key="4">
    <source>
        <dbReference type="Proteomes" id="UP001107558"/>
    </source>
</evidence>
<sequence>MKLASFIILTLIPVALMEKAAEEKSEDSDRIKRSGFSLLGGAIQNLQKSAFGASASLSQGSAGGVAHLSSSSSSSGHSSHGYDTGSYGGHDDFDHHHDNHDSKGFDGWSLKKSILNTLLQAVKAIAGGVTTLKGQLIKGSGYVVEQKGKLIQSGGEQVSNAGKSIIHNAHLVKPDSSHGHASLGHSLGSSFGGLTKTISSLSAGSSGSLSSVSGASSSSSSSSSSHGHDSSYPSHGAEYAAVDGHGIEYTNSFDNYDTKPIVHESYGPPKTTISHFEQPHSIYGTPEYNDDTYKFAETQVTDVQTDVLSEILKNIPHKPMKTVTSGGHSFNQIPIPSDAPMPPPPPFKPLKNFPVYSPQTSSFENSDIYLPDYSGTSLDIKSINTNPKAYDAYHTMTMKLSKPQAVVSTSLPGPISLNLLADKDFEIQKSIQYEIQS</sequence>
<dbReference type="AlphaFoldDB" id="A0A9J6BY60"/>
<accession>A0A9J6BY60</accession>
<keyword evidence="4" id="KW-1185">Reference proteome</keyword>
<comment type="caution">
    <text evidence="3">The sequence shown here is derived from an EMBL/GenBank/DDBJ whole genome shotgun (WGS) entry which is preliminary data.</text>
</comment>
<name>A0A9J6BY60_POLVA</name>
<dbReference type="EMBL" id="JADBJN010000003">
    <property type="protein sequence ID" value="KAG5674150.1"/>
    <property type="molecule type" value="Genomic_DNA"/>
</dbReference>
<organism evidence="3 4">
    <name type="scientific">Polypedilum vanderplanki</name>
    <name type="common">Sleeping chironomid midge</name>
    <dbReference type="NCBI Taxonomy" id="319348"/>
    <lineage>
        <taxon>Eukaryota</taxon>
        <taxon>Metazoa</taxon>
        <taxon>Ecdysozoa</taxon>
        <taxon>Arthropoda</taxon>
        <taxon>Hexapoda</taxon>
        <taxon>Insecta</taxon>
        <taxon>Pterygota</taxon>
        <taxon>Neoptera</taxon>
        <taxon>Endopterygota</taxon>
        <taxon>Diptera</taxon>
        <taxon>Nematocera</taxon>
        <taxon>Chironomoidea</taxon>
        <taxon>Chironomidae</taxon>
        <taxon>Chironominae</taxon>
        <taxon>Polypedilum</taxon>
        <taxon>Polypedilum</taxon>
    </lineage>
</organism>
<dbReference type="Proteomes" id="UP001107558">
    <property type="component" value="Chromosome 3"/>
</dbReference>
<evidence type="ECO:0000256" key="1">
    <source>
        <dbReference type="SAM" id="MobiDB-lite"/>
    </source>
</evidence>
<proteinExistence type="predicted"/>
<feature type="compositionally biased region" description="Low complexity" evidence="1">
    <location>
        <begin position="66"/>
        <end position="85"/>
    </location>
</feature>
<keyword evidence="2" id="KW-0732">Signal</keyword>
<evidence type="ECO:0000313" key="3">
    <source>
        <dbReference type="EMBL" id="KAG5674150.1"/>
    </source>
</evidence>
<evidence type="ECO:0000256" key="2">
    <source>
        <dbReference type="SAM" id="SignalP"/>
    </source>
</evidence>
<dbReference type="OrthoDB" id="8195535at2759"/>
<feature type="chain" id="PRO_5039949187" evidence="2">
    <location>
        <begin position="18"/>
        <end position="437"/>
    </location>
</feature>
<protein>
    <submittedName>
        <fullName evidence="3">Uncharacterized protein</fullName>
    </submittedName>
</protein>